<feature type="domain" description="Aldehyde dehydrogenase" evidence="8">
    <location>
        <begin position="321"/>
        <end position="383"/>
    </location>
</feature>
<evidence type="ECO:0000256" key="7">
    <source>
        <dbReference type="HAMAP-Rule" id="MF_00412"/>
    </source>
</evidence>
<dbReference type="PIRSF" id="PIRSF000151">
    <property type="entry name" value="GPR"/>
    <property type="match status" value="1"/>
</dbReference>
<dbReference type="InterPro" id="IPR016163">
    <property type="entry name" value="Ald_DH_C"/>
</dbReference>
<feature type="domain" description="Aldehyde dehydrogenase" evidence="8">
    <location>
        <begin position="7"/>
        <end position="297"/>
    </location>
</feature>
<dbReference type="PANTHER" id="PTHR11063:SF8">
    <property type="entry name" value="DELTA-1-PYRROLINE-5-CARBOXYLATE SYNTHASE"/>
    <property type="match status" value="1"/>
</dbReference>
<comment type="pathway">
    <text evidence="1 7">Amino-acid biosynthesis; L-proline biosynthesis; L-glutamate 5-semialdehyde from L-glutamate: step 2/2.</text>
</comment>
<evidence type="ECO:0000313" key="9">
    <source>
        <dbReference type="EMBL" id="MQS53585.1"/>
    </source>
</evidence>
<evidence type="ECO:0000256" key="4">
    <source>
        <dbReference type="ARBA" id="ARBA00022857"/>
    </source>
</evidence>
<evidence type="ECO:0000256" key="5">
    <source>
        <dbReference type="ARBA" id="ARBA00023002"/>
    </source>
</evidence>
<dbReference type="InterPro" id="IPR016161">
    <property type="entry name" value="Ald_DH/histidinol_DH"/>
</dbReference>
<organism evidence="9 10">
    <name type="scientific">Companilactobacillus mishanensis</name>
    <dbReference type="NCBI Taxonomy" id="2486008"/>
    <lineage>
        <taxon>Bacteria</taxon>
        <taxon>Bacillati</taxon>
        <taxon>Bacillota</taxon>
        <taxon>Bacilli</taxon>
        <taxon>Lactobacillales</taxon>
        <taxon>Lactobacillaceae</taxon>
        <taxon>Companilactobacillus</taxon>
    </lineage>
</organism>
<dbReference type="EC" id="1.2.1.41" evidence="7"/>
<evidence type="ECO:0000256" key="2">
    <source>
        <dbReference type="ARBA" id="ARBA00022605"/>
    </source>
</evidence>
<gene>
    <name evidence="7" type="primary">proA</name>
    <name evidence="9" type="ORF">FHL02_11180</name>
</gene>
<proteinExistence type="inferred from homology"/>
<comment type="catalytic activity">
    <reaction evidence="6 7">
        <text>L-glutamate 5-semialdehyde + phosphate + NADP(+) = L-glutamyl 5-phosphate + NADPH + H(+)</text>
        <dbReference type="Rhea" id="RHEA:19541"/>
        <dbReference type="ChEBI" id="CHEBI:15378"/>
        <dbReference type="ChEBI" id="CHEBI:43474"/>
        <dbReference type="ChEBI" id="CHEBI:57783"/>
        <dbReference type="ChEBI" id="CHEBI:58066"/>
        <dbReference type="ChEBI" id="CHEBI:58274"/>
        <dbReference type="ChEBI" id="CHEBI:58349"/>
        <dbReference type="EC" id="1.2.1.41"/>
    </reaction>
</comment>
<reference evidence="9 10" key="1">
    <citation type="journal article" date="2019" name="Syst. Appl. Microbiol.">
        <title>Polyphasic characterization of two novel Lactobacillus spp. isolated from blown salami packages: Description of Lactobacillus halodurans sp. nov. and Lactobacillus salsicarnum sp. nov.</title>
        <authorList>
            <person name="Schuster J.A."/>
            <person name="Klingl A."/>
            <person name="Vogel R.F."/>
            <person name="Ehrmann M.A."/>
        </authorList>
    </citation>
    <scope>NUCLEOTIDE SEQUENCE [LARGE SCALE GENOMIC DNA]</scope>
    <source>
        <strain evidence="9 10">TMW 1.2118</strain>
    </source>
</reference>
<dbReference type="InterPro" id="IPR016162">
    <property type="entry name" value="Ald_DH_N"/>
</dbReference>
<dbReference type="CDD" id="cd07079">
    <property type="entry name" value="ALDH_F18-19_ProA-GPR"/>
    <property type="match status" value="1"/>
</dbReference>
<comment type="similarity">
    <text evidence="7">Belongs to the gamma-glutamyl phosphate reductase family.</text>
</comment>
<dbReference type="PANTHER" id="PTHR11063">
    <property type="entry name" value="GLUTAMATE SEMIALDEHYDE DEHYDROGENASE"/>
    <property type="match status" value="1"/>
</dbReference>
<dbReference type="PROSITE" id="PS01223">
    <property type="entry name" value="PROA"/>
    <property type="match status" value="1"/>
</dbReference>
<dbReference type="Pfam" id="PF00171">
    <property type="entry name" value="Aldedh"/>
    <property type="match status" value="2"/>
</dbReference>
<protein>
    <recommendedName>
        <fullName evidence="7">Gamma-glutamyl phosphate reductase</fullName>
        <shortName evidence="7">GPR</shortName>
        <ecNumber evidence="7">1.2.1.41</ecNumber>
    </recommendedName>
    <alternativeName>
        <fullName evidence="7">Glutamate-5-semialdehyde dehydrogenase</fullName>
    </alternativeName>
    <alternativeName>
        <fullName evidence="7">Glutamyl-gamma-semialdehyde dehydrogenase</fullName>
        <shortName evidence="7">GSA dehydrogenase</shortName>
    </alternativeName>
</protein>
<dbReference type="InterPro" id="IPR015590">
    <property type="entry name" value="Aldehyde_DH_dom"/>
</dbReference>
<dbReference type="RefSeq" id="WP_153384029.1">
    <property type="nucleotide sequence ID" value="NZ_VDFM01000024.1"/>
</dbReference>
<evidence type="ECO:0000256" key="3">
    <source>
        <dbReference type="ARBA" id="ARBA00022650"/>
    </source>
</evidence>
<dbReference type="GO" id="GO:0004350">
    <property type="term" value="F:glutamate-5-semialdehyde dehydrogenase activity"/>
    <property type="evidence" value="ECO:0007669"/>
    <property type="project" value="UniProtKB-UniRule"/>
</dbReference>
<dbReference type="InterPro" id="IPR020593">
    <property type="entry name" value="G-glutamylP_reductase_CS"/>
</dbReference>
<dbReference type="InterPro" id="IPR012134">
    <property type="entry name" value="Glu-5-SA_DH"/>
</dbReference>
<keyword evidence="2 7" id="KW-0028">Amino-acid biosynthesis</keyword>
<keyword evidence="7" id="KW-0963">Cytoplasm</keyword>
<evidence type="ECO:0000259" key="8">
    <source>
        <dbReference type="Pfam" id="PF00171"/>
    </source>
</evidence>
<dbReference type="SUPFAM" id="SSF53720">
    <property type="entry name" value="ALDH-like"/>
    <property type="match status" value="1"/>
</dbReference>
<dbReference type="Gene3D" id="3.40.605.10">
    <property type="entry name" value="Aldehyde Dehydrogenase, Chain A, domain 1"/>
    <property type="match status" value="1"/>
</dbReference>
<name>A0A5P0ZKS7_9LACO</name>
<dbReference type="GO" id="GO:0055129">
    <property type="term" value="P:L-proline biosynthetic process"/>
    <property type="evidence" value="ECO:0007669"/>
    <property type="project" value="UniProtKB-UniRule"/>
</dbReference>
<dbReference type="EMBL" id="VDFM01000024">
    <property type="protein sequence ID" value="MQS53585.1"/>
    <property type="molecule type" value="Genomic_DNA"/>
</dbReference>
<dbReference type="GO" id="GO:0050661">
    <property type="term" value="F:NADP binding"/>
    <property type="evidence" value="ECO:0007669"/>
    <property type="project" value="InterPro"/>
</dbReference>
<keyword evidence="5 7" id="KW-0560">Oxidoreductase</keyword>
<comment type="caution">
    <text evidence="9">The sequence shown here is derived from an EMBL/GenBank/DDBJ whole genome shotgun (WGS) entry which is preliminary data.</text>
</comment>
<evidence type="ECO:0000313" key="10">
    <source>
        <dbReference type="Proteomes" id="UP000380386"/>
    </source>
</evidence>
<keyword evidence="4 7" id="KW-0521">NADP</keyword>
<dbReference type="Proteomes" id="UP000380386">
    <property type="component" value="Unassembled WGS sequence"/>
</dbReference>
<dbReference type="NCBIfam" id="NF001221">
    <property type="entry name" value="PRK00197.1"/>
    <property type="match status" value="1"/>
</dbReference>
<accession>A0A5P0ZKS7</accession>
<dbReference type="UniPathway" id="UPA00098">
    <property type="reaction ID" value="UER00360"/>
</dbReference>
<dbReference type="HAMAP" id="MF_00412">
    <property type="entry name" value="ProA"/>
    <property type="match status" value="1"/>
</dbReference>
<dbReference type="InterPro" id="IPR000965">
    <property type="entry name" value="GPR_dom"/>
</dbReference>
<dbReference type="NCBIfam" id="TIGR00407">
    <property type="entry name" value="proA"/>
    <property type="match status" value="1"/>
</dbReference>
<comment type="function">
    <text evidence="7">Catalyzes the NADPH-dependent reduction of L-glutamate 5-phosphate into L-glutamate 5-semialdehyde and phosphate. The product spontaneously undergoes cyclization to form 1-pyrroline-5-carboxylate.</text>
</comment>
<dbReference type="OrthoDB" id="9809970at2"/>
<dbReference type="AlphaFoldDB" id="A0A5P0ZKS7"/>
<evidence type="ECO:0000256" key="1">
    <source>
        <dbReference type="ARBA" id="ARBA00004985"/>
    </source>
</evidence>
<comment type="subcellular location">
    <subcellularLocation>
        <location evidence="7">Cytoplasm</location>
    </subcellularLocation>
</comment>
<sequence>MTDLNTKIDLNTMGKDAQAAAFKLGQLGTLKKNAALNKMADDLEANSSNILTANKVDLDNAKANGMATAMIDRLMLDTDRIKGMADGLREISELPDPIGKIDRGWTTEDGLDIVQERVPLGVVGIIFEARPNVTVDAAGLCFKSGNAAFLRGGKEAINSNIALSDTLRKSLKESGLDENSVQLISDTSHEVAQEMMELSEYLDVLIPRGSGKFIKMVVNKAKVPIIETGAGNCHIYVDEFADLDKAVKIIINAKVQRPSVCNAVEKIIVHKNVANEVLPKISDELSKYNVEIRGDETVQSILPNAIAATEEDWSTEYNDYIIAIKVVDNIDEAISHINRYNTKHSESIITENYANSRQFQKQIDAAVVYVNASTRFTDGNKFGFGAEIGISTQKLHARGPMGANELTTTKYLVQGDGQIRK</sequence>
<dbReference type="GO" id="GO:0005737">
    <property type="term" value="C:cytoplasm"/>
    <property type="evidence" value="ECO:0007669"/>
    <property type="project" value="UniProtKB-SubCell"/>
</dbReference>
<dbReference type="FunFam" id="3.40.309.10:FF:000006">
    <property type="entry name" value="Gamma-glutamyl phosphate reductase"/>
    <property type="match status" value="1"/>
</dbReference>
<dbReference type="Gene3D" id="3.40.309.10">
    <property type="entry name" value="Aldehyde Dehydrogenase, Chain A, domain 2"/>
    <property type="match status" value="1"/>
</dbReference>
<evidence type="ECO:0000256" key="6">
    <source>
        <dbReference type="ARBA" id="ARBA00049024"/>
    </source>
</evidence>
<keyword evidence="3 7" id="KW-0641">Proline biosynthesis</keyword>